<dbReference type="AlphaFoldDB" id="A0AA97NP82"/>
<accession>A0AA97NP82</accession>
<sequence length="62" mass="7286">MFTVPNCYLKSRGLLEQKINLPPTLYIEYRVRYPRRPVDRSTLLGTRLMDMGKLVADGWTIK</sequence>
<dbReference type="Proteomes" id="UP000011086">
    <property type="component" value="Unassembled WGS sequence"/>
</dbReference>
<gene>
    <name evidence="1" type="ORF">OOU_Y34scaffold00887g14</name>
</gene>
<reference evidence="1" key="1">
    <citation type="journal article" date="2012" name="PLoS Genet.">
        <title>Comparative analysis of the genomes of two field isolates of the rice blast fungus Magnaporthe oryzae.</title>
        <authorList>
            <person name="Xue M."/>
            <person name="Yang J."/>
            <person name="Li Z."/>
            <person name="Hu S."/>
            <person name="Yao N."/>
            <person name="Dean R.A."/>
            <person name="Zhao W."/>
            <person name="Shen M."/>
            <person name="Zhang H."/>
            <person name="Li C."/>
            <person name="Liu L."/>
            <person name="Cao L."/>
            <person name="Xu X."/>
            <person name="Xing Y."/>
            <person name="Hsiang T."/>
            <person name="Zhang Z."/>
            <person name="Xu J.R."/>
            <person name="Peng Y.L."/>
        </authorList>
    </citation>
    <scope>NUCLEOTIDE SEQUENCE</scope>
    <source>
        <strain evidence="1">Y34</strain>
    </source>
</reference>
<organism evidence="1">
    <name type="scientific">Pyricularia oryzae (strain Y34)</name>
    <name type="common">Rice blast fungus</name>
    <name type="synonym">Magnaporthe oryzae</name>
    <dbReference type="NCBI Taxonomy" id="1143189"/>
    <lineage>
        <taxon>Eukaryota</taxon>
        <taxon>Fungi</taxon>
        <taxon>Dikarya</taxon>
        <taxon>Ascomycota</taxon>
        <taxon>Pezizomycotina</taxon>
        <taxon>Sordariomycetes</taxon>
        <taxon>Sordariomycetidae</taxon>
        <taxon>Magnaporthales</taxon>
        <taxon>Pyriculariaceae</taxon>
        <taxon>Pyricularia</taxon>
    </lineage>
</organism>
<proteinExistence type="predicted"/>
<name>A0AA97NP82_PYRO3</name>
<dbReference type="EMBL" id="JH793921">
    <property type="protein sequence ID" value="ELQ33764.1"/>
    <property type="molecule type" value="Genomic_DNA"/>
</dbReference>
<evidence type="ECO:0000313" key="1">
    <source>
        <dbReference type="EMBL" id="ELQ33764.1"/>
    </source>
</evidence>
<protein>
    <submittedName>
        <fullName evidence="1">Uncharacterized protein</fullName>
    </submittedName>
</protein>